<protein>
    <submittedName>
        <fullName evidence="2">CCD81 protein</fullName>
    </submittedName>
</protein>
<dbReference type="InterPro" id="IPR040673">
    <property type="entry name" value="CCDC81_HU_dom_2"/>
</dbReference>
<name>A0A7K7NU10_HALAL</name>
<evidence type="ECO:0000313" key="3">
    <source>
        <dbReference type="Proteomes" id="UP000585422"/>
    </source>
</evidence>
<evidence type="ECO:0000259" key="1">
    <source>
        <dbReference type="Pfam" id="PF18289"/>
    </source>
</evidence>
<gene>
    <name evidence="2" type="primary">Ccdc81_1</name>
    <name evidence="2" type="ORF">HALALB_R12753</name>
</gene>
<dbReference type="AlphaFoldDB" id="A0A7K7NU10"/>
<feature type="domain" description="CCDC81 HU" evidence="1">
    <location>
        <begin position="57"/>
        <end position="129"/>
    </location>
</feature>
<evidence type="ECO:0000313" key="2">
    <source>
        <dbReference type="EMBL" id="NWZ58757.1"/>
    </source>
</evidence>
<reference evidence="2 3" key="1">
    <citation type="submission" date="2019-09" db="EMBL/GenBank/DDBJ databases">
        <title>Bird 10,000 Genomes (B10K) Project - Family phase.</title>
        <authorList>
            <person name="Zhang G."/>
        </authorList>
    </citation>
    <scope>NUCLEOTIDE SEQUENCE [LARGE SCALE GENOMIC DNA]</scope>
    <source>
        <strain evidence="2">OUT-0040</strain>
        <tissue evidence="2">Blood</tissue>
    </source>
</reference>
<organism evidence="2 3">
    <name type="scientific">Haliaeetus albicilla</name>
    <name type="common">White-tailed sea-eagle</name>
    <name type="synonym">Falco albicilla</name>
    <dbReference type="NCBI Taxonomy" id="8969"/>
    <lineage>
        <taxon>Eukaryota</taxon>
        <taxon>Metazoa</taxon>
        <taxon>Chordata</taxon>
        <taxon>Craniata</taxon>
        <taxon>Vertebrata</taxon>
        <taxon>Euteleostomi</taxon>
        <taxon>Archelosauria</taxon>
        <taxon>Archosauria</taxon>
        <taxon>Dinosauria</taxon>
        <taxon>Saurischia</taxon>
        <taxon>Theropoda</taxon>
        <taxon>Coelurosauria</taxon>
        <taxon>Aves</taxon>
        <taxon>Neognathae</taxon>
        <taxon>Neoaves</taxon>
        <taxon>Telluraves</taxon>
        <taxon>Accipitrimorphae</taxon>
        <taxon>Accipitriformes</taxon>
        <taxon>Accipitridae</taxon>
        <taxon>Accipitrinae</taxon>
        <taxon>Haliaeetus</taxon>
    </lineage>
</organism>
<dbReference type="EMBL" id="VZSQ01000287">
    <property type="protein sequence ID" value="NWZ58757.1"/>
    <property type="molecule type" value="Genomic_DNA"/>
</dbReference>
<dbReference type="PANTHER" id="PTHR14362">
    <property type="entry name" value="COILED-COIL DOMAIN-CONTAINING PROTEIN 81"/>
    <property type="match status" value="1"/>
</dbReference>
<dbReference type="Proteomes" id="UP000585422">
    <property type="component" value="Unassembled WGS sequence"/>
</dbReference>
<feature type="non-terminal residue" evidence="2">
    <location>
        <position position="1"/>
    </location>
</feature>
<sequence>QGVVVAGLGTFAMVQKHLFGTQEVFVVRRPIFQLAIDKFWLEGLESPTEIIPDDVKVEPLNFQQLSRASGFPQCLVENCVRETVLLYSFQLRSGKRFAFAFQDIGILACKGNFLCMQFYSHCITGLESTVSPIALLHS</sequence>
<feature type="non-terminal residue" evidence="2">
    <location>
        <position position="138"/>
    </location>
</feature>
<dbReference type="GO" id="GO:0005815">
    <property type="term" value="C:microtubule organizing center"/>
    <property type="evidence" value="ECO:0007669"/>
    <property type="project" value="TreeGrafter"/>
</dbReference>
<proteinExistence type="predicted"/>
<dbReference type="OrthoDB" id="125906at2759"/>
<keyword evidence="3" id="KW-1185">Reference proteome</keyword>
<accession>A0A7K7NU10</accession>
<comment type="caution">
    <text evidence="2">The sequence shown here is derived from an EMBL/GenBank/DDBJ whole genome shotgun (WGS) entry which is preliminary data.</text>
</comment>
<dbReference type="InterPro" id="IPR026295">
    <property type="entry name" value="CCD81"/>
</dbReference>
<dbReference type="PANTHER" id="PTHR14362:SF2">
    <property type="entry name" value="COILED-COIL DOMAIN-CONTAINING PROTEIN 81"/>
    <property type="match status" value="1"/>
</dbReference>
<dbReference type="Pfam" id="PF18289">
    <property type="entry name" value="HU-CCDC81_euk_2"/>
    <property type="match status" value="1"/>
</dbReference>